<dbReference type="InterPro" id="IPR004358">
    <property type="entry name" value="Sig_transdc_His_kin-like_C"/>
</dbReference>
<dbReference type="SMART" id="SM00073">
    <property type="entry name" value="HPT"/>
    <property type="match status" value="1"/>
</dbReference>
<dbReference type="PROSITE" id="PS50109">
    <property type="entry name" value="HIS_KIN"/>
    <property type="match status" value="1"/>
</dbReference>
<evidence type="ECO:0000256" key="9">
    <source>
        <dbReference type="ARBA" id="ARBA00022777"/>
    </source>
</evidence>
<dbReference type="InterPro" id="IPR011006">
    <property type="entry name" value="CheY-like_superfamily"/>
</dbReference>
<dbReference type="SUPFAM" id="SSF47384">
    <property type="entry name" value="Homodimeric domain of signal transducing histidine kinase"/>
    <property type="match status" value="1"/>
</dbReference>
<evidence type="ECO:0000256" key="6">
    <source>
        <dbReference type="ARBA" id="ARBA00022679"/>
    </source>
</evidence>
<feature type="domain" description="Response regulatory" evidence="21">
    <location>
        <begin position="527"/>
        <end position="644"/>
    </location>
</feature>
<dbReference type="InterPro" id="IPR003661">
    <property type="entry name" value="HisK_dim/P_dom"/>
</dbReference>
<dbReference type="PANTHER" id="PTHR45339">
    <property type="entry name" value="HYBRID SIGNAL TRANSDUCTION HISTIDINE KINASE J"/>
    <property type="match status" value="1"/>
</dbReference>
<dbReference type="FunFam" id="3.30.565.10:FF:000010">
    <property type="entry name" value="Sensor histidine kinase RcsC"/>
    <property type="match status" value="1"/>
</dbReference>
<dbReference type="PROSITE" id="PS50885">
    <property type="entry name" value="HAMP"/>
    <property type="match status" value="1"/>
</dbReference>
<comment type="subcellular location">
    <subcellularLocation>
        <location evidence="2">Cell membrane</location>
        <topology evidence="2">Multi-pass membrane protein</topology>
    </subcellularLocation>
</comment>
<dbReference type="GO" id="GO:0005886">
    <property type="term" value="C:plasma membrane"/>
    <property type="evidence" value="ECO:0007669"/>
    <property type="project" value="UniProtKB-SubCell"/>
</dbReference>
<proteinExistence type="predicted"/>
<dbReference type="PATRIC" id="fig|1348657.5.peg.2285"/>
<dbReference type="PROSITE" id="PS50110">
    <property type="entry name" value="RESPONSE_REGULATORY"/>
    <property type="match status" value="1"/>
</dbReference>
<keyword evidence="25" id="KW-1185">Reference proteome</keyword>
<dbReference type="Gene3D" id="6.10.340.10">
    <property type="match status" value="1"/>
</dbReference>
<evidence type="ECO:0000256" key="2">
    <source>
        <dbReference type="ARBA" id="ARBA00004651"/>
    </source>
</evidence>
<name>S9ZL06_9RHOO</name>
<keyword evidence="9" id="KW-0418">Kinase</keyword>
<dbReference type="PROSITE" id="PS50894">
    <property type="entry name" value="HPT"/>
    <property type="match status" value="1"/>
</dbReference>
<dbReference type="GO" id="GO:0000155">
    <property type="term" value="F:phosphorelay sensor kinase activity"/>
    <property type="evidence" value="ECO:0007669"/>
    <property type="project" value="InterPro"/>
</dbReference>
<dbReference type="Pfam" id="PF01627">
    <property type="entry name" value="Hpt"/>
    <property type="match status" value="1"/>
</dbReference>
<gene>
    <name evidence="24" type="ORF">M622_04030</name>
</gene>
<dbReference type="SUPFAM" id="SSF158472">
    <property type="entry name" value="HAMP domain-like"/>
    <property type="match status" value="1"/>
</dbReference>
<evidence type="ECO:0000256" key="7">
    <source>
        <dbReference type="ARBA" id="ARBA00022692"/>
    </source>
</evidence>
<comment type="caution">
    <text evidence="24">The sequence shown here is derived from an EMBL/GenBank/DDBJ whole genome shotgun (WGS) entry which is preliminary data.</text>
</comment>
<evidence type="ECO:0000259" key="22">
    <source>
        <dbReference type="PROSITE" id="PS50885"/>
    </source>
</evidence>
<dbReference type="PANTHER" id="PTHR45339:SF1">
    <property type="entry name" value="HYBRID SIGNAL TRANSDUCTION HISTIDINE KINASE J"/>
    <property type="match status" value="1"/>
</dbReference>
<dbReference type="InterPro" id="IPR036641">
    <property type="entry name" value="HPT_dom_sf"/>
</dbReference>
<dbReference type="SUPFAM" id="SSF47226">
    <property type="entry name" value="Histidine-containing phosphotransfer domain, HPT domain"/>
    <property type="match status" value="1"/>
</dbReference>
<feature type="domain" description="HAMP" evidence="22">
    <location>
        <begin position="186"/>
        <end position="239"/>
    </location>
</feature>
<evidence type="ECO:0000256" key="8">
    <source>
        <dbReference type="ARBA" id="ARBA00022741"/>
    </source>
</evidence>
<evidence type="ECO:0000256" key="15">
    <source>
        <dbReference type="ARBA" id="ARBA00070152"/>
    </source>
</evidence>
<evidence type="ECO:0000259" key="21">
    <source>
        <dbReference type="PROSITE" id="PS50110"/>
    </source>
</evidence>
<dbReference type="CDD" id="cd17546">
    <property type="entry name" value="REC_hyHK_CKI1_RcsC-like"/>
    <property type="match status" value="1"/>
</dbReference>
<keyword evidence="8" id="KW-0547">Nucleotide-binding</keyword>
<evidence type="ECO:0000256" key="16">
    <source>
        <dbReference type="PROSITE-ProRule" id="PRU00110"/>
    </source>
</evidence>
<dbReference type="CDD" id="cd16922">
    <property type="entry name" value="HATPase_EvgS-ArcB-TorS-like"/>
    <property type="match status" value="1"/>
</dbReference>
<keyword evidence="10" id="KW-0067">ATP-binding</keyword>
<comment type="function">
    <text evidence="14">Member of the two-component regulatory system BvgS/BvgA. Phosphorylates BvgA via a four-step phosphorelay in response to environmental signals.</text>
</comment>
<evidence type="ECO:0000256" key="19">
    <source>
        <dbReference type="SAM" id="Phobius"/>
    </source>
</evidence>
<evidence type="ECO:0000256" key="11">
    <source>
        <dbReference type="ARBA" id="ARBA00022989"/>
    </source>
</evidence>
<dbReference type="InterPro" id="IPR033417">
    <property type="entry name" value="CHASE8"/>
</dbReference>
<feature type="domain" description="Histidine kinase" evidence="20">
    <location>
        <begin position="279"/>
        <end position="501"/>
    </location>
</feature>
<evidence type="ECO:0000259" key="20">
    <source>
        <dbReference type="PROSITE" id="PS50109"/>
    </source>
</evidence>
<dbReference type="Pfam" id="PF00672">
    <property type="entry name" value="HAMP"/>
    <property type="match status" value="1"/>
</dbReference>
<dbReference type="eggNOG" id="COG2205">
    <property type="taxonomic scope" value="Bacteria"/>
</dbReference>
<evidence type="ECO:0000256" key="18">
    <source>
        <dbReference type="SAM" id="Coils"/>
    </source>
</evidence>
<evidence type="ECO:0000256" key="12">
    <source>
        <dbReference type="ARBA" id="ARBA00023012"/>
    </source>
</evidence>
<feature type="transmembrane region" description="Helical" evidence="19">
    <location>
        <begin position="164"/>
        <end position="182"/>
    </location>
</feature>
<keyword evidence="6" id="KW-0808">Transferase</keyword>
<feature type="coiled-coil region" evidence="18">
    <location>
        <begin position="245"/>
        <end position="272"/>
    </location>
</feature>
<dbReference type="InterPro" id="IPR005467">
    <property type="entry name" value="His_kinase_dom"/>
</dbReference>
<sequence>MKLAFPDFRDQPLARKLTLILAGTSAAVILITTLIFSTSGLYRVYNDAHNRLATLVQMTSQNSQAALSFGDARAAQATLDALGAEPSVHRALLRTADTAPLAEYRRPDEGSGRSFGTLVYIIEHTLPSRLLLARPVTVAGEHVGELEIEVRLTETWIKFGFEMLLINLLAVCAASIAVVLGLRMKDQITSPLADLARAASDVVTQQRYDVRVAKAGNDEVGALVDEFNRMLGEIEARDLALQNHRDNLEREVEERTAELRHAKEAAEAANQAKSHFLATMSHEIRTPMNGVLGMTELLLASALDEDQTRKAHAALESGRNLMTILNDMLDFSKIEAGHMELESIPLELARLVDEVIALASPAAQGKGLKLVSSLSAELPRCVRGDPTRLRQVLNNLINNAIKFTDTGTVGIAVSARPSATRNSVQLCFEVHDTGIGFDPNTLPRLFERFSQADSTTTRRFGGTGLGLAIVRRLIELMGGSIQVESALGEGSTFRIELPTTLESMSTPDTPPPLAKLDQPPEDWRGLRILVVEDNPVNQILALEQLQRLGCSVHLCANGAQAIETCRAARFDLILMDCQMPVMDGFEATRRIIAEHGGAAPCPIVAMTANAMRGDRESCLGAGMVDFLAKPYRSTDLIAMLTRWLRSPMTSQVAPAPLDTASTVGAMDEATQRSTLPPILDTEVLVALANQHSGGKALLTRVASVFKNEAGKQLESLQRAWTTGDINTAARAAHTLKSSSATLGAMRLSAHCHKIESALRAGEHTHVERWTNEASATCEDTLRALDEALAHMNGKTDQHA</sequence>
<dbReference type="AlphaFoldDB" id="S9ZL06"/>
<dbReference type="RefSeq" id="WP_021249699.1">
    <property type="nucleotide sequence ID" value="NZ_ATJV01000059.1"/>
</dbReference>
<dbReference type="SMART" id="SM00388">
    <property type="entry name" value="HisKA"/>
    <property type="match status" value="1"/>
</dbReference>
<keyword evidence="4" id="KW-1003">Cell membrane</keyword>
<evidence type="ECO:0000256" key="5">
    <source>
        <dbReference type="ARBA" id="ARBA00022553"/>
    </source>
</evidence>
<evidence type="ECO:0000256" key="1">
    <source>
        <dbReference type="ARBA" id="ARBA00000085"/>
    </source>
</evidence>
<dbReference type="InterPro" id="IPR003660">
    <property type="entry name" value="HAMP_dom"/>
</dbReference>
<dbReference type="InterPro" id="IPR001789">
    <property type="entry name" value="Sig_transdc_resp-reg_receiver"/>
</dbReference>
<dbReference type="Gene3D" id="1.10.287.130">
    <property type="match status" value="1"/>
</dbReference>
<keyword evidence="13 19" id="KW-0472">Membrane</keyword>
<reference evidence="24 25" key="1">
    <citation type="submission" date="2013-06" db="EMBL/GenBank/DDBJ databases">
        <title>Draft genome sequence of Thauera terpenica.</title>
        <authorList>
            <person name="Liu B."/>
            <person name="Frostegard A.H."/>
            <person name="Shapleigh J.P."/>
        </authorList>
    </citation>
    <scope>NUCLEOTIDE SEQUENCE [LARGE SCALE GENOMIC DNA]</scope>
    <source>
        <strain evidence="24 25">58Eu</strain>
    </source>
</reference>
<dbReference type="SMART" id="SM00448">
    <property type="entry name" value="REC"/>
    <property type="match status" value="1"/>
</dbReference>
<dbReference type="OrthoDB" id="8552871at2"/>
<dbReference type="FunFam" id="1.10.287.130:FF:000004">
    <property type="entry name" value="Ethylene receptor 1"/>
    <property type="match status" value="1"/>
</dbReference>
<dbReference type="InterPro" id="IPR008207">
    <property type="entry name" value="Sig_transdc_His_kin_Hpt_dom"/>
</dbReference>
<keyword evidence="7 19" id="KW-0812">Transmembrane</keyword>
<dbReference type="Proteomes" id="UP000015455">
    <property type="component" value="Unassembled WGS sequence"/>
</dbReference>
<feature type="domain" description="HPt" evidence="23">
    <location>
        <begin position="694"/>
        <end position="798"/>
    </location>
</feature>
<evidence type="ECO:0000256" key="4">
    <source>
        <dbReference type="ARBA" id="ARBA00022475"/>
    </source>
</evidence>
<dbReference type="Pfam" id="PF00512">
    <property type="entry name" value="HisKA"/>
    <property type="match status" value="1"/>
</dbReference>
<keyword evidence="5 17" id="KW-0597">Phosphoprotein</keyword>
<evidence type="ECO:0000313" key="25">
    <source>
        <dbReference type="Proteomes" id="UP000015455"/>
    </source>
</evidence>
<keyword evidence="11 19" id="KW-1133">Transmembrane helix</keyword>
<feature type="modified residue" description="Phosphohistidine" evidence="16">
    <location>
        <position position="733"/>
    </location>
</feature>
<dbReference type="InterPro" id="IPR036890">
    <property type="entry name" value="HATPase_C_sf"/>
</dbReference>
<dbReference type="Gene3D" id="3.40.50.2300">
    <property type="match status" value="1"/>
</dbReference>
<accession>S9ZL06</accession>
<dbReference type="InterPro" id="IPR036097">
    <property type="entry name" value="HisK_dim/P_sf"/>
</dbReference>
<keyword evidence="12" id="KW-0902">Two-component regulatory system</keyword>
<evidence type="ECO:0000256" key="3">
    <source>
        <dbReference type="ARBA" id="ARBA00012438"/>
    </source>
</evidence>
<comment type="catalytic activity">
    <reaction evidence="1">
        <text>ATP + protein L-histidine = ADP + protein N-phospho-L-histidine.</text>
        <dbReference type="EC" id="2.7.13.3"/>
    </reaction>
</comment>
<dbReference type="CDD" id="cd00082">
    <property type="entry name" value="HisKA"/>
    <property type="match status" value="1"/>
</dbReference>
<dbReference type="Gene3D" id="1.20.120.160">
    <property type="entry name" value="HPT domain"/>
    <property type="match status" value="1"/>
</dbReference>
<dbReference type="Pfam" id="PF02518">
    <property type="entry name" value="HATPase_c"/>
    <property type="match status" value="1"/>
</dbReference>
<feature type="transmembrane region" description="Helical" evidence="19">
    <location>
        <begin position="20"/>
        <end position="42"/>
    </location>
</feature>
<dbReference type="SUPFAM" id="SSF52172">
    <property type="entry name" value="CheY-like"/>
    <property type="match status" value="1"/>
</dbReference>
<dbReference type="Pfam" id="PF17152">
    <property type="entry name" value="CHASE8"/>
    <property type="match status" value="1"/>
</dbReference>
<evidence type="ECO:0000313" key="24">
    <source>
        <dbReference type="EMBL" id="EPZ15306.1"/>
    </source>
</evidence>
<dbReference type="EC" id="2.7.13.3" evidence="3"/>
<dbReference type="SUPFAM" id="SSF55874">
    <property type="entry name" value="ATPase domain of HSP90 chaperone/DNA topoisomerase II/histidine kinase"/>
    <property type="match status" value="1"/>
</dbReference>
<dbReference type="Pfam" id="PF00072">
    <property type="entry name" value="Response_reg"/>
    <property type="match status" value="1"/>
</dbReference>
<dbReference type="InterPro" id="IPR003594">
    <property type="entry name" value="HATPase_dom"/>
</dbReference>
<dbReference type="SMART" id="SM00304">
    <property type="entry name" value="HAMP"/>
    <property type="match status" value="1"/>
</dbReference>
<evidence type="ECO:0000256" key="13">
    <source>
        <dbReference type="ARBA" id="ARBA00023136"/>
    </source>
</evidence>
<dbReference type="CDD" id="cd06225">
    <property type="entry name" value="HAMP"/>
    <property type="match status" value="1"/>
</dbReference>
<keyword evidence="18" id="KW-0175">Coiled coil</keyword>
<evidence type="ECO:0000256" key="14">
    <source>
        <dbReference type="ARBA" id="ARBA00058004"/>
    </source>
</evidence>
<dbReference type="PRINTS" id="PR00344">
    <property type="entry name" value="BCTRLSENSOR"/>
</dbReference>
<dbReference type="Gene3D" id="3.30.565.10">
    <property type="entry name" value="Histidine kinase-like ATPase, C-terminal domain"/>
    <property type="match status" value="1"/>
</dbReference>
<feature type="modified residue" description="4-aspartylphosphate" evidence="17">
    <location>
        <position position="576"/>
    </location>
</feature>
<organism evidence="24 25">
    <name type="scientific">Thauera terpenica 58Eu</name>
    <dbReference type="NCBI Taxonomy" id="1348657"/>
    <lineage>
        <taxon>Bacteria</taxon>
        <taxon>Pseudomonadati</taxon>
        <taxon>Pseudomonadota</taxon>
        <taxon>Betaproteobacteria</taxon>
        <taxon>Rhodocyclales</taxon>
        <taxon>Zoogloeaceae</taxon>
        <taxon>Thauera</taxon>
    </lineage>
</organism>
<evidence type="ECO:0000256" key="10">
    <source>
        <dbReference type="ARBA" id="ARBA00022840"/>
    </source>
</evidence>
<evidence type="ECO:0000259" key="23">
    <source>
        <dbReference type="PROSITE" id="PS50894"/>
    </source>
</evidence>
<dbReference type="STRING" id="1348657.M622_04030"/>
<protein>
    <recommendedName>
        <fullName evidence="15">Virulence sensor protein BvgS</fullName>
        <ecNumber evidence="3">2.7.13.3</ecNumber>
    </recommendedName>
</protein>
<evidence type="ECO:0000256" key="17">
    <source>
        <dbReference type="PROSITE-ProRule" id="PRU00169"/>
    </source>
</evidence>
<dbReference type="CDD" id="cd00088">
    <property type="entry name" value="HPT"/>
    <property type="match status" value="1"/>
</dbReference>
<dbReference type="EMBL" id="ATJV01000059">
    <property type="protein sequence ID" value="EPZ15306.1"/>
    <property type="molecule type" value="Genomic_DNA"/>
</dbReference>
<dbReference type="SMART" id="SM00387">
    <property type="entry name" value="HATPase_c"/>
    <property type="match status" value="1"/>
</dbReference>
<dbReference type="GO" id="GO:0005524">
    <property type="term" value="F:ATP binding"/>
    <property type="evidence" value="ECO:0007669"/>
    <property type="project" value="UniProtKB-KW"/>
</dbReference>